<protein>
    <recommendedName>
        <fullName evidence="3">Cell division protein ZapA</fullName>
    </recommendedName>
</protein>
<dbReference type="SUPFAM" id="SSF102829">
    <property type="entry name" value="Cell division protein ZapA-like"/>
    <property type="match status" value="1"/>
</dbReference>
<comment type="caution">
    <text evidence="1">The sequence shown here is derived from an EMBL/GenBank/DDBJ whole genome shotgun (WGS) entry which is preliminary data.</text>
</comment>
<dbReference type="InterPro" id="IPR036192">
    <property type="entry name" value="Cell_div_ZapA-like_sf"/>
</dbReference>
<reference evidence="1 2" key="1">
    <citation type="journal article" date="2023" name="Int. J. Syst. Evol. Microbiol.">
        <title>Streptococcus sciuri sp. nov., Staphylococcus marylandisciuri sp. nov. and Staphylococcus americanisciuri sp. nov., isolated from faeces of eastern grey squirrel (Sciurus carolinensis).</title>
        <authorList>
            <person name="Volokhov D.V."/>
            <person name="Zagorodnyaya T.A."/>
            <person name="Furtak V.A."/>
            <person name="Nattanmai G."/>
            <person name="Randall L."/>
            <person name="Jose S."/>
            <person name="Gao Y."/>
            <person name="Eisenberg T."/>
            <person name="Delmonte P."/>
            <person name="Blom J."/>
            <person name="Mitchell K.K."/>
        </authorList>
    </citation>
    <scope>NUCLEOTIDE SEQUENCE [LARGE SCALE GENOMIC DNA]</scope>
    <source>
        <strain evidence="1 2">SQ9-PEA</strain>
    </source>
</reference>
<organism evidence="1 2">
    <name type="scientific">Streptococcus sciuri</name>
    <dbReference type="NCBI Taxonomy" id="2973939"/>
    <lineage>
        <taxon>Bacteria</taxon>
        <taxon>Bacillati</taxon>
        <taxon>Bacillota</taxon>
        <taxon>Bacilli</taxon>
        <taxon>Lactobacillales</taxon>
        <taxon>Streptococcaceae</taxon>
        <taxon>Streptococcus</taxon>
    </lineage>
</organism>
<dbReference type="Proteomes" id="UP001206548">
    <property type="component" value="Unassembled WGS sequence"/>
</dbReference>
<accession>A0ABT2F794</accession>
<sequence>MTGKQTGKNRYKFVFGDKPLTLTTEKDNLFMEEVEHLAHEKYEDIKQKLPSADDNTIAILMAINSLSTQLEREVAYDALKTENEELRKELLEKSKETIGE</sequence>
<keyword evidence="2" id="KW-1185">Reference proteome</keyword>
<dbReference type="EMBL" id="JANUXX010000004">
    <property type="protein sequence ID" value="MCS4488255.1"/>
    <property type="molecule type" value="Genomic_DNA"/>
</dbReference>
<evidence type="ECO:0000313" key="1">
    <source>
        <dbReference type="EMBL" id="MCS4488255.1"/>
    </source>
</evidence>
<evidence type="ECO:0008006" key="3">
    <source>
        <dbReference type="Google" id="ProtNLM"/>
    </source>
</evidence>
<dbReference type="RefSeq" id="WP_259138208.1">
    <property type="nucleotide sequence ID" value="NZ_JANUXX010000004.1"/>
</dbReference>
<gene>
    <name evidence="1" type="ORF">NXS10_04690</name>
</gene>
<evidence type="ECO:0000313" key="2">
    <source>
        <dbReference type="Proteomes" id="UP001206548"/>
    </source>
</evidence>
<name>A0ABT2F794_9STRE</name>
<proteinExistence type="predicted"/>